<gene>
    <name evidence="1" type="ORF">SLITO_v1c05870</name>
</gene>
<evidence type="ECO:0000313" key="2">
    <source>
        <dbReference type="Proteomes" id="UP000067476"/>
    </source>
</evidence>
<keyword evidence="2" id="KW-1185">Reference proteome</keyword>
<dbReference type="EMBL" id="CP012357">
    <property type="protein sequence ID" value="AKX34221.1"/>
    <property type="molecule type" value="Genomic_DNA"/>
</dbReference>
<sequence>MIWGEKNLYCIIIKNNYYYVVDIRGNNILFEFNYVSDTFVYIAKLYISKDYRSNQYITLIKVPVYIATIEYDVNYNIPFDSLTLIEFSNLWIYPNLIFNYNYKNNFGNKNIKHDDSQKVVEKN</sequence>
<name>A0A0K1W212_9MOLU</name>
<dbReference type="KEGG" id="sll:SLITO_v1c05870"/>
<protein>
    <submittedName>
        <fullName evidence="1">Uncharacterized protein</fullName>
    </submittedName>
</protein>
<accession>A0A0K1W212</accession>
<evidence type="ECO:0000313" key="1">
    <source>
        <dbReference type="EMBL" id="AKX34221.1"/>
    </source>
</evidence>
<reference evidence="1 2" key="1">
    <citation type="journal article" date="2015" name="Genome Announc.">
        <title>Complete Genome Sequence of Spiroplasma litorale TN-1T (DSM 21781), a Bacterium Isolated from a Green-Eyed Horsefly (Tabanus nigrovittatus).</title>
        <authorList>
            <person name="Lo W.S."/>
            <person name="Lai Y.C."/>
            <person name="Lien Y.W."/>
            <person name="Wang T.H."/>
            <person name="Kuo C.H."/>
        </authorList>
    </citation>
    <scope>NUCLEOTIDE SEQUENCE [LARGE SCALE GENOMIC DNA]</scope>
    <source>
        <strain evidence="1 2">TN-1</strain>
    </source>
</reference>
<dbReference type="AlphaFoldDB" id="A0A0K1W212"/>
<organism evidence="1 2">
    <name type="scientific">Spiroplasma litorale</name>
    <dbReference type="NCBI Taxonomy" id="216942"/>
    <lineage>
        <taxon>Bacteria</taxon>
        <taxon>Bacillati</taxon>
        <taxon>Mycoplasmatota</taxon>
        <taxon>Mollicutes</taxon>
        <taxon>Entomoplasmatales</taxon>
        <taxon>Spiroplasmataceae</taxon>
        <taxon>Spiroplasma</taxon>
    </lineage>
</organism>
<dbReference type="Proteomes" id="UP000067476">
    <property type="component" value="Chromosome"/>
</dbReference>
<dbReference type="PATRIC" id="fig|216942.3.peg.594"/>
<proteinExistence type="predicted"/>
<dbReference type="STRING" id="216942.SLITO_v1c05870"/>